<dbReference type="Pfam" id="PF00294">
    <property type="entry name" value="PfkB"/>
    <property type="match status" value="1"/>
</dbReference>
<evidence type="ECO:0000256" key="3">
    <source>
        <dbReference type="SAM" id="MobiDB-lite"/>
    </source>
</evidence>
<dbReference type="SUPFAM" id="SSF53613">
    <property type="entry name" value="Ribokinase-like"/>
    <property type="match status" value="1"/>
</dbReference>
<dbReference type="InterPro" id="IPR029056">
    <property type="entry name" value="Ribokinase-like"/>
</dbReference>
<dbReference type="OrthoDB" id="3524952at2"/>
<name>A0A5B8JRQ9_9ACTN</name>
<dbReference type="PANTHER" id="PTHR10584">
    <property type="entry name" value="SUGAR KINASE"/>
    <property type="match status" value="1"/>
</dbReference>
<keyword evidence="6" id="KW-1185">Reference proteome</keyword>
<dbReference type="GO" id="GO:0016301">
    <property type="term" value="F:kinase activity"/>
    <property type="evidence" value="ECO:0007669"/>
    <property type="project" value="UniProtKB-KW"/>
</dbReference>
<keyword evidence="2 5" id="KW-0418">Kinase</keyword>
<sequence length="275" mass="28599">MGRLSVIGNISRDRPRYPDRTTHEQLGGAALLVALAAVRAGMPAAPVSVVGDDLAHLPGTVNPEGLEWSALDVQPGATASFSLEYDAAGGLVSVVTDYGVAARGTEHALRHIEAHRDDAYHLCCRRPLDIAALLDALAARTGRFSVDFFLPSAHELIPRAVPWLDRAATVFVNMSECRLLAEAVDIATLPELVITDGPRGARVLVHGVPKVASAPPVPVNGEVTGAGDTLAGTYLAHRNSGAAPDIALAAGVAAASAHLRSDPLPVPAPRQPRSS</sequence>
<dbReference type="InterPro" id="IPR011611">
    <property type="entry name" value="PfkB_dom"/>
</dbReference>
<feature type="compositionally biased region" description="Basic and acidic residues" evidence="3">
    <location>
        <begin position="11"/>
        <end position="22"/>
    </location>
</feature>
<dbReference type="KEGG" id="sqz:FQU76_01685"/>
<keyword evidence="1" id="KW-0808">Transferase</keyword>
<evidence type="ECO:0000313" key="5">
    <source>
        <dbReference type="EMBL" id="QDY80690.1"/>
    </source>
</evidence>
<accession>A0A5B8JRQ9</accession>
<evidence type="ECO:0000259" key="4">
    <source>
        <dbReference type="Pfam" id="PF00294"/>
    </source>
</evidence>
<feature type="domain" description="Carbohydrate kinase PfkB" evidence="4">
    <location>
        <begin position="6"/>
        <end position="259"/>
    </location>
</feature>
<organism evidence="5 6">
    <name type="scientific">Streptomyces qinzhouensis</name>
    <dbReference type="NCBI Taxonomy" id="2599401"/>
    <lineage>
        <taxon>Bacteria</taxon>
        <taxon>Bacillati</taxon>
        <taxon>Actinomycetota</taxon>
        <taxon>Actinomycetes</taxon>
        <taxon>Kitasatosporales</taxon>
        <taxon>Streptomycetaceae</taxon>
        <taxon>Streptomyces</taxon>
    </lineage>
</organism>
<dbReference type="Proteomes" id="UP000320580">
    <property type="component" value="Chromosome"/>
</dbReference>
<feature type="region of interest" description="Disordered" evidence="3">
    <location>
        <begin position="1"/>
        <end position="22"/>
    </location>
</feature>
<dbReference type="AlphaFoldDB" id="A0A5B8JRQ9"/>
<gene>
    <name evidence="5" type="ORF">FQU76_01685</name>
</gene>
<evidence type="ECO:0000313" key="6">
    <source>
        <dbReference type="Proteomes" id="UP000320580"/>
    </source>
</evidence>
<protein>
    <submittedName>
        <fullName evidence="5">Carbohydrate kinase family protein</fullName>
    </submittedName>
</protein>
<evidence type="ECO:0000256" key="1">
    <source>
        <dbReference type="ARBA" id="ARBA00022679"/>
    </source>
</evidence>
<evidence type="ECO:0000256" key="2">
    <source>
        <dbReference type="ARBA" id="ARBA00022777"/>
    </source>
</evidence>
<proteinExistence type="predicted"/>
<reference evidence="5 6" key="1">
    <citation type="submission" date="2019-07" db="EMBL/GenBank/DDBJ databases">
        <authorList>
            <person name="Zhu P."/>
        </authorList>
    </citation>
    <scope>NUCLEOTIDE SEQUENCE [LARGE SCALE GENOMIC DNA]</scope>
    <source>
        <strain evidence="5 6">SSL-25</strain>
    </source>
</reference>
<dbReference type="EMBL" id="CP042266">
    <property type="protein sequence ID" value="QDY80690.1"/>
    <property type="molecule type" value="Genomic_DNA"/>
</dbReference>
<dbReference type="PANTHER" id="PTHR10584:SF166">
    <property type="entry name" value="RIBOKINASE"/>
    <property type="match status" value="1"/>
</dbReference>
<dbReference type="Gene3D" id="3.40.1190.20">
    <property type="match status" value="1"/>
</dbReference>